<dbReference type="RefSeq" id="WP_103296987.1">
    <property type="nucleotide sequence ID" value="NZ_PPQT01000005.1"/>
</dbReference>
<organism evidence="1 2">
    <name type="scientific">Staphylococcus petrasii</name>
    <dbReference type="NCBI Taxonomy" id="1276936"/>
    <lineage>
        <taxon>Bacteria</taxon>
        <taxon>Bacillati</taxon>
        <taxon>Bacillota</taxon>
        <taxon>Bacilli</taxon>
        <taxon>Bacillales</taxon>
        <taxon>Staphylococcaceae</taxon>
        <taxon>Staphylococcus</taxon>
    </lineage>
</organism>
<reference evidence="1 2" key="1">
    <citation type="submission" date="2018-06" db="EMBL/GenBank/DDBJ databases">
        <authorList>
            <consortium name="Pathogen Informatics"/>
            <person name="Doyle S."/>
        </authorList>
    </citation>
    <scope>NUCLEOTIDE SEQUENCE [LARGE SCALE GENOMIC DNA]</scope>
    <source>
        <strain evidence="1 2">NCTC13830</strain>
    </source>
</reference>
<evidence type="ECO:0000313" key="1">
    <source>
        <dbReference type="EMBL" id="SUM43435.1"/>
    </source>
</evidence>
<gene>
    <name evidence="1" type="ORF">NCTC13830_00976</name>
</gene>
<name>A0A380FXH1_9STAP</name>
<dbReference type="Proteomes" id="UP000254047">
    <property type="component" value="Unassembled WGS sequence"/>
</dbReference>
<proteinExistence type="predicted"/>
<dbReference type="AlphaFoldDB" id="A0A380FXH1"/>
<sequence>MDYFERYKNINMPYGTDLSSHVINASKDNALRTFLSSPTLSDIYVDSIPTQSVVSNYSGDFFERTFLFEPDSDLAKVGNYIEHRGYTYLTMKSNDDDIYPNLHAKLCNEDFKLPLKITKKKVSTGRGGYTYVDQLETKDIPIVVDVKGYSIADNAILPLTEGRVIIYMKYSKEYLEKIKLNYEFELFNDSYKITDIQTDNIINHQGYIVLSAQKVVETNAT</sequence>
<protein>
    <submittedName>
        <fullName evidence="1">Phage protein</fullName>
    </submittedName>
</protein>
<dbReference type="OrthoDB" id="2396295at2"/>
<dbReference type="EMBL" id="UHDO01000001">
    <property type="protein sequence ID" value="SUM43435.1"/>
    <property type="molecule type" value="Genomic_DNA"/>
</dbReference>
<evidence type="ECO:0000313" key="2">
    <source>
        <dbReference type="Proteomes" id="UP000254047"/>
    </source>
</evidence>
<accession>A0A380FXH1</accession>